<dbReference type="GO" id="GO:0005886">
    <property type="term" value="C:plasma membrane"/>
    <property type="evidence" value="ECO:0007669"/>
    <property type="project" value="TreeGrafter"/>
</dbReference>
<evidence type="ECO:0000256" key="5">
    <source>
        <dbReference type="ARBA" id="ARBA00022882"/>
    </source>
</evidence>
<evidence type="ECO:0000313" key="15">
    <source>
        <dbReference type="Proteomes" id="UP000291562"/>
    </source>
</evidence>
<keyword evidence="4 11" id="KW-0812">Transmembrane</keyword>
<sequence>MAKRNIAVRTTDIDPILQPDRKLPIKNAAPPRRGVQSQRVSLGNRTIVTYGRPRYFWSDFFHECLTLRWPVFFGLIALLFLTLNAVFALLYGLGEQPIANQAPAGFWGAFFFSVETLATVGYGDMHPQSLYGHMLATLEIFVGMMSIAVVTGLVFARFSRPRAKIMFTHHPVIGPVEGKPTLTIRAANGRQNVISEASARLRMVRRELSAEGMTMRRLHDLELIRDHHPVFSLGWNLMHVIDERSPLYGMNAESLAEMDASLVLIIEGTDETTVQPMRARMNYDHGQIRWSHRYADIATDDGDGITHMDFTKFQDVIPL</sequence>
<dbReference type="InterPro" id="IPR014756">
    <property type="entry name" value="Ig_E-set"/>
</dbReference>
<dbReference type="KEGG" id="xbc:ELE36_11400"/>
<feature type="transmembrane region" description="Helical" evidence="11">
    <location>
        <begin position="71"/>
        <end position="92"/>
    </location>
</feature>
<keyword evidence="5" id="KW-0851">Voltage-gated channel</keyword>
<reference evidence="14 15" key="1">
    <citation type="submission" date="2019-01" db="EMBL/GenBank/DDBJ databases">
        <title>Pseudolysobacter antarctica gen. nov., sp. nov., isolated from Fildes Peninsula, Antarctica.</title>
        <authorList>
            <person name="Wei Z."/>
            <person name="Peng F."/>
        </authorList>
    </citation>
    <scope>NUCLEOTIDE SEQUENCE [LARGE SCALE GENOMIC DNA]</scope>
    <source>
        <strain evidence="14 15">AQ6-296</strain>
    </source>
</reference>
<feature type="domain" description="Inward rectifier potassium channel C-terminal" evidence="13">
    <location>
        <begin position="165"/>
        <end position="316"/>
    </location>
</feature>
<evidence type="ECO:0000256" key="3">
    <source>
        <dbReference type="ARBA" id="ARBA00022538"/>
    </source>
</evidence>
<dbReference type="SUPFAM" id="SSF81324">
    <property type="entry name" value="Voltage-gated potassium channels"/>
    <property type="match status" value="1"/>
</dbReference>
<dbReference type="PRINTS" id="PR01320">
    <property type="entry name" value="KIRCHANNEL"/>
</dbReference>
<dbReference type="InterPro" id="IPR013518">
    <property type="entry name" value="K_chnl_inward-rec_Kir_cyto"/>
</dbReference>
<evidence type="ECO:0000256" key="7">
    <source>
        <dbReference type="ARBA" id="ARBA00022989"/>
    </source>
</evidence>
<evidence type="ECO:0000256" key="1">
    <source>
        <dbReference type="ARBA" id="ARBA00004141"/>
    </source>
</evidence>
<dbReference type="AlphaFoldDB" id="A0A411HK40"/>
<dbReference type="InterPro" id="IPR013099">
    <property type="entry name" value="K_chnl_dom"/>
</dbReference>
<dbReference type="Pfam" id="PF17655">
    <property type="entry name" value="IRK_C"/>
    <property type="match status" value="1"/>
</dbReference>
<dbReference type="OrthoDB" id="9799090at2"/>
<feature type="transmembrane region" description="Helical" evidence="11">
    <location>
        <begin position="134"/>
        <end position="156"/>
    </location>
</feature>
<dbReference type="SUPFAM" id="SSF81296">
    <property type="entry name" value="E set domains"/>
    <property type="match status" value="1"/>
</dbReference>
<evidence type="ECO:0000256" key="4">
    <source>
        <dbReference type="ARBA" id="ARBA00022692"/>
    </source>
</evidence>
<dbReference type="GO" id="GO:1990573">
    <property type="term" value="P:potassium ion import across plasma membrane"/>
    <property type="evidence" value="ECO:0007669"/>
    <property type="project" value="TreeGrafter"/>
</dbReference>
<dbReference type="EMBL" id="CP035704">
    <property type="protein sequence ID" value="QBB70906.1"/>
    <property type="molecule type" value="Genomic_DNA"/>
</dbReference>
<evidence type="ECO:0000259" key="12">
    <source>
        <dbReference type="Pfam" id="PF07885"/>
    </source>
</evidence>
<name>A0A411HK40_9GAMM</name>
<dbReference type="InterPro" id="IPR041647">
    <property type="entry name" value="IRK_C"/>
</dbReference>
<organism evidence="14 15">
    <name type="scientific">Pseudolysobacter antarcticus</name>
    <dbReference type="NCBI Taxonomy" id="2511995"/>
    <lineage>
        <taxon>Bacteria</taxon>
        <taxon>Pseudomonadati</taxon>
        <taxon>Pseudomonadota</taxon>
        <taxon>Gammaproteobacteria</taxon>
        <taxon>Lysobacterales</taxon>
        <taxon>Rhodanobacteraceae</taxon>
        <taxon>Pseudolysobacter</taxon>
    </lineage>
</organism>
<dbReference type="PANTHER" id="PTHR11767:SF102">
    <property type="entry name" value="INWARDLY RECTIFYING POTASSIUM CHANNEL 1, ISOFORM F"/>
    <property type="match status" value="1"/>
</dbReference>
<evidence type="ECO:0000256" key="8">
    <source>
        <dbReference type="ARBA" id="ARBA00023065"/>
    </source>
</evidence>
<feature type="domain" description="Potassium channel" evidence="12">
    <location>
        <begin position="78"/>
        <end position="158"/>
    </location>
</feature>
<keyword evidence="15" id="KW-1185">Reference proteome</keyword>
<dbReference type="Gene3D" id="2.60.40.1400">
    <property type="entry name" value="G protein-activated inward rectifier potassium channel 1"/>
    <property type="match status" value="1"/>
</dbReference>
<keyword evidence="6" id="KW-0630">Potassium</keyword>
<gene>
    <name evidence="14" type="ORF">ELE36_11400</name>
</gene>
<dbReference type="PANTHER" id="PTHR11767">
    <property type="entry name" value="INWARD RECTIFIER POTASSIUM CHANNEL"/>
    <property type="match status" value="1"/>
</dbReference>
<evidence type="ECO:0000256" key="11">
    <source>
        <dbReference type="SAM" id="Phobius"/>
    </source>
</evidence>
<dbReference type="Pfam" id="PF07885">
    <property type="entry name" value="Ion_trans_2"/>
    <property type="match status" value="1"/>
</dbReference>
<evidence type="ECO:0000256" key="10">
    <source>
        <dbReference type="ARBA" id="ARBA00023303"/>
    </source>
</evidence>
<dbReference type="InterPro" id="IPR016449">
    <property type="entry name" value="K_chnl_inward-rec_Kir"/>
</dbReference>
<keyword evidence="3" id="KW-0633">Potassium transport</keyword>
<evidence type="ECO:0000259" key="13">
    <source>
        <dbReference type="Pfam" id="PF17655"/>
    </source>
</evidence>
<proteinExistence type="predicted"/>
<keyword evidence="10 14" id="KW-0407">Ion channel</keyword>
<keyword evidence="2" id="KW-0813">Transport</keyword>
<dbReference type="GO" id="GO:0034702">
    <property type="term" value="C:monoatomic ion channel complex"/>
    <property type="evidence" value="ECO:0007669"/>
    <property type="project" value="UniProtKB-KW"/>
</dbReference>
<keyword evidence="7 11" id="KW-1133">Transmembrane helix</keyword>
<accession>A0A411HK40</accession>
<dbReference type="GO" id="GO:0034765">
    <property type="term" value="P:regulation of monoatomic ion transmembrane transport"/>
    <property type="evidence" value="ECO:0007669"/>
    <property type="project" value="TreeGrafter"/>
</dbReference>
<evidence type="ECO:0000256" key="9">
    <source>
        <dbReference type="ARBA" id="ARBA00023136"/>
    </source>
</evidence>
<evidence type="ECO:0000256" key="2">
    <source>
        <dbReference type="ARBA" id="ARBA00022448"/>
    </source>
</evidence>
<evidence type="ECO:0000313" key="14">
    <source>
        <dbReference type="EMBL" id="QBB70906.1"/>
    </source>
</evidence>
<keyword evidence="8" id="KW-0406">Ion transport</keyword>
<evidence type="ECO:0000256" key="6">
    <source>
        <dbReference type="ARBA" id="ARBA00022958"/>
    </source>
</evidence>
<dbReference type="Gene3D" id="1.10.287.70">
    <property type="match status" value="1"/>
</dbReference>
<dbReference type="GO" id="GO:0005242">
    <property type="term" value="F:inward rectifier potassium channel activity"/>
    <property type="evidence" value="ECO:0007669"/>
    <property type="project" value="InterPro"/>
</dbReference>
<dbReference type="Proteomes" id="UP000291562">
    <property type="component" value="Chromosome"/>
</dbReference>
<protein>
    <submittedName>
        <fullName evidence="14">Inward rectifier potassium channel</fullName>
    </submittedName>
</protein>
<keyword evidence="9 11" id="KW-0472">Membrane</keyword>
<comment type="subcellular location">
    <subcellularLocation>
        <location evidence="1">Membrane</location>
        <topology evidence="1">Multi-pass membrane protein</topology>
    </subcellularLocation>
</comment>